<dbReference type="EMBL" id="AFNT02000041">
    <property type="protein sequence ID" value="ERJ05182.1"/>
    <property type="molecule type" value="Genomic_DNA"/>
</dbReference>
<name>U2DGN8_9EURY</name>
<feature type="domain" description="DNA mismatch repair proteins mutS family" evidence="4">
    <location>
        <begin position="149"/>
        <end position="325"/>
    </location>
</feature>
<dbReference type="AlphaFoldDB" id="U2DGN8"/>
<dbReference type="eggNOG" id="arCOG02895">
    <property type="taxonomic scope" value="Archaea"/>
</dbReference>
<evidence type="ECO:0000313" key="6">
    <source>
        <dbReference type="Proteomes" id="UP000003861"/>
    </source>
</evidence>
<evidence type="ECO:0000256" key="1">
    <source>
        <dbReference type="ARBA" id="ARBA00022741"/>
    </source>
</evidence>
<sequence>FRERFVDHVVGETGVDVGAVREAIVADAPDVTDFVSETLRTLATGRREAVAEREADVSERLEASLELAREDVDAAVEIVDDIARDVSLARFARAFDLTAPTYRKGRVLAVENARNLELVGADHPVQPVTYGIGDHSLSVPDGNEPPRGDRVAVLTGANSGGKTTLLETLAQVQLLAQMGLPVPADAAEVGVVDAVVFHRRHASFNAGVLESTLRTVVPPLTDEGRTLMLVDEFEAITEPGSAADLLHGLVTLTVDQPALGVFVTHLADDLEPLPATARTDGIFAEGLTTDLELEVDYQPRFGTVGRSTPEFIVSRLVADADDRRERGGFETLAAAVGEQAVQRTLSDAEWSG</sequence>
<evidence type="ECO:0000256" key="2">
    <source>
        <dbReference type="ARBA" id="ARBA00022840"/>
    </source>
</evidence>
<dbReference type="GO" id="GO:0005524">
    <property type="term" value="F:ATP binding"/>
    <property type="evidence" value="ECO:0007669"/>
    <property type="project" value="UniProtKB-KW"/>
</dbReference>
<keyword evidence="3" id="KW-0238">DNA-binding</keyword>
<comment type="caution">
    <text evidence="5">The sequence shown here is derived from an EMBL/GenBank/DDBJ whole genome shotgun (WGS) entry which is preliminary data.</text>
</comment>
<dbReference type="PATRIC" id="fig|1033806.13.peg.2505"/>
<dbReference type="InterPro" id="IPR027417">
    <property type="entry name" value="P-loop_NTPase"/>
</dbReference>
<dbReference type="PANTHER" id="PTHR11361:SF125">
    <property type="entry name" value="DNA-BINDING PROTEIN MUTS2"/>
    <property type="match status" value="1"/>
</dbReference>
<reference evidence="5 6" key="2">
    <citation type="journal article" date="2013" name="PLoS ONE">
        <title>INDIGO - INtegrated Data Warehouse of MIcrobial GenOmes with Examples from the Red Sea Extremophiles.</title>
        <authorList>
            <person name="Alam I."/>
            <person name="Antunes A."/>
            <person name="Kamau A.A."/>
            <person name="Ba Alawi W."/>
            <person name="Kalkatawi M."/>
            <person name="Stingl U."/>
            <person name="Bajic V.B."/>
        </authorList>
    </citation>
    <scope>NUCLEOTIDE SEQUENCE [LARGE SCALE GENOMIC DNA]</scope>
    <source>
        <strain evidence="5 6">SARL4B</strain>
    </source>
</reference>
<dbReference type="Pfam" id="PF00488">
    <property type="entry name" value="MutS_V"/>
    <property type="match status" value="1"/>
</dbReference>
<evidence type="ECO:0000313" key="5">
    <source>
        <dbReference type="EMBL" id="ERJ05182.1"/>
    </source>
</evidence>
<dbReference type="InterPro" id="IPR000432">
    <property type="entry name" value="DNA_mismatch_repair_MutS_C"/>
</dbReference>
<dbReference type="STRING" id="1033806.HTIA_2642"/>
<dbReference type="Gene3D" id="3.40.50.300">
    <property type="entry name" value="P-loop containing nucleotide triphosphate hydrolases"/>
    <property type="match status" value="1"/>
</dbReference>
<dbReference type="PANTHER" id="PTHR11361">
    <property type="entry name" value="DNA MISMATCH REPAIR PROTEIN MUTS FAMILY MEMBER"/>
    <property type="match status" value="1"/>
</dbReference>
<dbReference type="SUPFAM" id="SSF52540">
    <property type="entry name" value="P-loop containing nucleoside triphosphate hydrolases"/>
    <property type="match status" value="1"/>
</dbReference>
<dbReference type="GO" id="GO:0140664">
    <property type="term" value="F:ATP-dependent DNA damage sensor activity"/>
    <property type="evidence" value="ECO:0007669"/>
    <property type="project" value="InterPro"/>
</dbReference>
<protein>
    <submittedName>
        <fullName evidence="5">Mismatch repair protein</fullName>
    </submittedName>
</protein>
<evidence type="ECO:0000256" key="3">
    <source>
        <dbReference type="ARBA" id="ARBA00023125"/>
    </source>
</evidence>
<keyword evidence="1" id="KW-0547">Nucleotide-binding</keyword>
<dbReference type="GO" id="GO:0006298">
    <property type="term" value="P:mismatch repair"/>
    <property type="evidence" value="ECO:0007669"/>
    <property type="project" value="InterPro"/>
</dbReference>
<reference evidence="5 6" key="1">
    <citation type="journal article" date="2011" name="J. Bacteriol.">
        <title>Genome sequence of Halorhabdus tiamatea, the first archaeon isolated from a deep-sea anoxic brine lake.</title>
        <authorList>
            <person name="Antunes A."/>
            <person name="Alam I."/>
            <person name="Bajic V.B."/>
            <person name="Stingl U."/>
        </authorList>
    </citation>
    <scope>NUCLEOTIDE SEQUENCE [LARGE SCALE GENOMIC DNA]</scope>
    <source>
        <strain evidence="5 6">SARL4B</strain>
    </source>
</reference>
<dbReference type="GO" id="GO:0030983">
    <property type="term" value="F:mismatched DNA binding"/>
    <property type="evidence" value="ECO:0007669"/>
    <property type="project" value="InterPro"/>
</dbReference>
<proteinExistence type="predicted"/>
<organism evidence="5 6">
    <name type="scientific">Halorhabdus tiamatea SARL4B</name>
    <dbReference type="NCBI Taxonomy" id="1033806"/>
    <lineage>
        <taxon>Archaea</taxon>
        <taxon>Methanobacteriati</taxon>
        <taxon>Methanobacteriota</taxon>
        <taxon>Stenosarchaea group</taxon>
        <taxon>Halobacteria</taxon>
        <taxon>Halobacteriales</taxon>
        <taxon>Haloarculaceae</taxon>
        <taxon>Halorhabdus</taxon>
    </lineage>
</organism>
<dbReference type="InterPro" id="IPR045076">
    <property type="entry name" value="MutS"/>
</dbReference>
<accession>U2DGN8</accession>
<dbReference type="Proteomes" id="UP000003861">
    <property type="component" value="Unassembled WGS sequence"/>
</dbReference>
<keyword evidence="2" id="KW-0067">ATP-binding</keyword>
<feature type="non-terminal residue" evidence="5">
    <location>
        <position position="1"/>
    </location>
</feature>
<gene>
    <name evidence="5" type="ORF">HLRTI_002810</name>
</gene>
<dbReference type="SMART" id="SM00534">
    <property type="entry name" value="MUTSac"/>
    <property type="match status" value="1"/>
</dbReference>
<evidence type="ECO:0000259" key="4">
    <source>
        <dbReference type="SMART" id="SM00534"/>
    </source>
</evidence>